<dbReference type="Gene3D" id="3.90.550.10">
    <property type="entry name" value="Spore Coat Polysaccharide Biosynthesis Protein SpsA, Chain A"/>
    <property type="match status" value="1"/>
</dbReference>
<dbReference type="GO" id="GO:0016740">
    <property type="term" value="F:transferase activity"/>
    <property type="evidence" value="ECO:0007669"/>
    <property type="project" value="UniProtKB-KW"/>
</dbReference>
<keyword evidence="4" id="KW-0808">Transferase</keyword>
<feature type="transmembrane region" description="Helical" evidence="2">
    <location>
        <begin position="242"/>
        <end position="259"/>
    </location>
</feature>
<name>A0A7Y0ERM4_9BIFI</name>
<evidence type="ECO:0000256" key="1">
    <source>
        <dbReference type="ARBA" id="ARBA00006739"/>
    </source>
</evidence>
<gene>
    <name evidence="4" type="ORF">G1C95_2282</name>
</gene>
<dbReference type="AlphaFoldDB" id="A0A7Y0ERM4"/>
<dbReference type="CDD" id="cd04179">
    <property type="entry name" value="DPM_DPG-synthase_like"/>
    <property type="match status" value="1"/>
</dbReference>
<evidence type="ECO:0000313" key="4">
    <source>
        <dbReference type="EMBL" id="NMM95094.1"/>
    </source>
</evidence>
<organism evidence="4 5">
    <name type="scientific">Bifidobacterium oedipodis</name>
    <dbReference type="NCBI Taxonomy" id="2675322"/>
    <lineage>
        <taxon>Bacteria</taxon>
        <taxon>Bacillati</taxon>
        <taxon>Actinomycetota</taxon>
        <taxon>Actinomycetes</taxon>
        <taxon>Bifidobacteriales</taxon>
        <taxon>Bifidobacteriaceae</taxon>
        <taxon>Bifidobacterium</taxon>
    </lineage>
</organism>
<evidence type="ECO:0000313" key="5">
    <source>
        <dbReference type="Proteomes" id="UP000532194"/>
    </source>
</evidence>
<keyword evidence="5" id="KW-1185">Reference proteome</keyword>
<keyword evidence="2" id="KW-1133">Transmembrane helix</keyword>
<dbReference type="InterPro" id="IPR050256">
    <property type="entry name" value="Glycosyltransferase_2"/>
</dbReference>
<sequence length="325" mass="36222">MANDLAIVGTMPEITNPTIAVLLPCYNEEITIGKVVRDFRTALPSATVYVYDNNSTDRTAEIAAAEGAVVRKEPRQGKGNVIRAMFEDIDADVYVMADGDDTYPADAAPAMVSKVLEGYDMVIGDRLSSTYFQENKRPFHNFGNRLVRGSINGLFGAHVTDIMTGYRAFNFTFVKTYPVLSRGFEVETEMTIHSLNNNLRLFEMPIQYRDRPEGSVSKLDTVGDGIKVMSTIFRMIREYKPLPFFGSIGLILSVIGLVLTSSVTIDFWHTGVVLRFPTLIGAVMLVIAGLLLIVSGIILDVMAKNDRKLFVIDQNRFAFLQRRHD</sequence>
<evidence type="ECO:0000256" key="2">
    <source>
        <dbReference type="SAM" id="Phobius"/>
    </source>
</evidence>
<protein>
    <submittedName>
        <fullName evidence="4">Glycosyl transferase</fullName>
    </submittedName>
</protein>
<proteinExistence type="inferred from homology"/>
<evidence type="ECO:0000259" key="3">
    <source>
        <dbReference type="Pfam" id="PF00535"/>
    </source>
</evidence>
<feature type="domain" description="Glycosyltransferase 2-like" evidence="3">
    <location>
        <begin position="21"/>
        <end position="174"/>
    </location>
</feature>
<dbReference type="Proteomes" id="UP000532194">
    <property type="component" value="Unassembled WGS sequence"/>
</dbReference>
<dbReference type="PANTHER" id="PTHR48090">
    <property type="entry name" value="UNDECAPRENYL-PHOSPHATE 4-DEOXY-4-FORMAMIDO-L-ARABINOSE TRANSFERASE-RELATED"/>
    <property type="match status" value="1"/>
</dbReference>
<dbReference type="EMBL" id="JAAIII010000008">
    <property type="protein sequence ID" value="NMM95094.1"/>
    <property type="molecule type" value="Genomic_DNA"/>
</dbReference>
<dbReference type="PANTHER" id="PTHR48090:SF7">
    <property type="entry name" value="RFBJ PROTEIN"/>
    <property type="match status" value="1"/>
</dbReference>
<dbReference type="InterPro" id="IPR029044">
    <property type="entry name" value="Nucleotide-diphossugar_trans"/>
</dbReference>
<keyword evidence="2" id="KW-0812">Transmembrane</keyword>
<keyword evidence="2" id="KW-0472">Membrane</keyword>
<comment type="similarity">
    <text evidence="1">Belongs to the glycosyltransferase 2 family.</text>
</comment>
<comment type="caution">
    <text evidence="4">The sequence shown here is derived from an EMBL/GenBank/DDBJ whole genome shotgun (WGS) entry which is preliminary data.</text>
</comment>
<dbReference type="Pfam" id="PF00535">
    <property type="entry name" value="Glycos_transf_2"/>
    <property type="match status" value="1"/>
</dbReference>
<dbReference type="InterPro" id="IPR001173">
    <property type="entry name" value="Glyco_trans_2-like"/>
</dbReference>
<dbReference type="SUPFAM" id="SSF53448">
    <property type="entry name" value="Nucleotide-diphospho-sugar transferases"/>
    <property type="match status" value="1"/>
</dbReference>
<feature type="transmembrane region" description="Helical" evidence="2">
    <location>
        <begin position="279"/>
        <end position="299"/>
    </location>
</feature>
<reference evidence="4 5" key="1">
    <citation type="submission" date="2020-02" db="EMBL/GenBank/DDBJ databases">
        <title>Characterization of phylogenetic diversity of novel bifidobacterial species isolated in Czech ZOOs.</title>
        <authorList>
            <person name="Lugli G.A."/>
            <person name="Vera N.B."/>
            <person name="Ventura M."/>
        </authorList>
    </citation>
    <scope>NUCLEOTIDE SEQUENCE [LARGE SCALE GENOMIC DNA]</scope>
    <source>
        <strain evidence="4 5">DSM 109957</strain>
    </source>
</reference>
<accession>A0A7Y0ERM4</accession>